<organism evidence="2">
    <name type="scientific">Xenorhabdus szentirmaii</name>
    <dbReference type="NCBI Taxonomy" id="290112"/>
    <lineage>
        <taxon>Bacteria</taxon>
        <taxon>Pseudomonadati</taxon>
        <taxon>Pseudomonadota</taxon>
        <taxon>Gammaproteobacteria</taxon>
        <taxon>Enterobacterales</taxon>
        <taxon>Morganellaceae</taxon>
        <taxon>Xenorhabdus</taxon>
    </lineage>
</organism>
<evidence type="ECO:0000313" key="2">
    <source>
        <dbReference type="EMBL" id="MBD2799193.1"/>
    </source>
</evidence>
<evidence type="ECO:0000256" key="1">
    <source>
        <dbReference type="SAM" id="SignalP"/>
    </source>
</evidence>
<accession>A0AAW3YMD1</accession>
<dbReference type="RefSeq" id="WP_323868265.1">
    <property type="nucleotide sequence ID" value="NZ_JACXBF010000047.1"/>
</dbReference>
<sequence length="110" mass="12243">MKYRKLLNYVILLATFSFSVGFAHATSCPNKNIGYVGSIQYYNGSYNPSFTFSGDSENWMRLSPNQGVNTDYGKAIFVLLLTAKSYGAQIEIECSKDGVVNKITLLDFSK</sequence>
<gene>
    <name evidence="2" type="ORF">ID854_01630</name>
</gene>
<keyword evidence="1" id="KW-0732">Signal</keyword>
<reference evidence="2" key="1">
    <citation type="submission" date="2020-09" db="EMBL/GenBank/DDBJ databases">
        <authorList>
            <person name="Palma L."/>
            <person name="Caballero P."/>
            <person name="Berry C."/>
            <person name="Del Valle E."/>
        </authorList>
    </citation>
    <scope>NUCLEOTIDE SEQUENCE</scope>
    <source>
        <strain evidence="2">M</strain>
    </source>
</reference>
<dbReference type="EMBL" id="JACXBF010000047">
    <property type="protein sequence ID" value="MBD2799193.1"/>
    <property type="molecule type" value="Genomic_DNA"/>
</dbReference>
<reference evidence="2" key="2">
    <citation type="journal article" date="2024" name="Toxins">
        <title>Genome Sequence Analysis of Native Xenorhabdus Strains Isolated from Entomopathogenic Nematodes in Argentina.</title>
        <authorList>
            <person name="Palma L."/>
            <person name="Frizzo L."/>
            <person name="Kaiser S."/>
            <person name="Berry C."/>
            <person name="Caballero P."/>
            <person name="Bode H.B."/>
            <person name="Del Valle E.E."/>
        </authorList>
    </citation>
    <scope>NUCLEOTIDE SEQUENCE</scope>
    <source>
        <strain evidence="2">M</strain>
    </source>
</reference>
<feature type="chain" id="PRO_5043688775" evidence="1">
    <location>
        <begin position="26"/>
        <end position="110"/>
    </location>
</feature>
<protein>
    <submittedName>
        <fullName evidence="2">Uncharacterized protein</fullName>
    </submittedName>
</protein>
<name>A0AAW3YMD1_9GAMM</name>
<feature type="signal peptide" evidence="1">
    <location>
        <begin position="1"/>
        <end position="25"/>
    </location>
</feature>
<dbReference type="AlphaFoldDB" id="A0AAW3YMD1"/>
<dbReference type="Proteomes" id="UP001193920">
    <property type="component" value="Unassembled WGS sequence"/>
</dbReference>
<proteinExistence type="predicted"/>
<comment type="caution">
    <text evidence="2">The sequence shown here is derived from an EMBL/GenBank/DDBJ whole genome shotgun (WGS) entry which is preliminary data.</text>
</comment>